<evidence type="ECO:0000313" key="1">
    <source>
        <dbReference type="EMBL" id="KAF7828509.1"/>
    </source>
</evidence>
<evidence type="ECO:0000313" key="2">
    <source>
        <dbReference type="Proteomes" id="UP000634136"/>
    </source>
</evidence>
<gene>
    <name evidence="1" type="ORF">G2W53_019673</name>
</gene>
<dbReference type="AlphaFoldDB" id="A0A834U2E4"/>
<comment type="caution">
    <text evidence="1">The sequence shown here is derived from an EMBL/GenBank/DDBJ whole genome shotgun (WGS) entry which is preliminary data.</text>
</comment>
<reference evidence="1" key="1">
    <citation type="submission" date="2020-09" db="EMBL/GenBank/DDBJ databases">
        <title>Genome-Enabled Discovery of Anthraquinone Biosynthesis in Senna tora.</title>
        <authorList>
            <person name="Kang S.-H."/>
            <person name="Pandey R.P."/>
            <person name="Lee C.-M."/>
            <person name="Sim J.-S."/>
            <person name="Jeong J.-T."/>
            <person name="Choi B.-S."/>
            <person name="Jung M."/>
            <person name="Ginzburg D."/>
            <person name="Zhao K."/>
            <person name="Won S.Y."/>
            <person name="Oh T.-J."/>
            <person name="Yu Y."/>
            <person name="Kim N.-H."/>
            <person name="Lee O.R."/>
            <person name="Lee T.-H."/>
            <person name="Bashyal P."/>
            <person name="Kim T.-S."/>
            <person name="Lee W.-H."/>
            <person name="Kawkins C."/>
            <person name="Kim C.-K."/>
            <person name="Kim J.S."/>
            <person name="Ahn B.O."/>
            <person name="Rhee S.Y."/>
            <person name="Sohng J.K."/>
        </authorList>
    </citation>
    <scope>NUCLEOTIDE SEQUENCE</scope>
    <source>
        <tissue evidence="1">Leaf</tissue>
    </source>
</reference>
<organism evidence="1 2">
    <name type="scientific">Senna tora</name>
    <dbReference type="NCBI Taxonomy" id="362788"/>
    <lineage>
        <taxon>Eukaryota</taxon>
        <taxon>Viridiplantae</taxon>
        <taxon>Streptophyta</taxon>
        <taxon>Embryophyta</taxon>
        <taxon>Tracheophyta</taxon>
        <taxon>Spermatophyta</taxon>
        <taxon>Magnoliopsida</taxon>
        <taxon>eudicotyledons</taxon>
        <taxon>Gunneridae</taxon>
        <taxon>Pentapetalae</taxon>
        <taxon>rosids</taxon>
        <taxon>fabids</taxon>
        <taxon>Fabales</taxon>
        <taxon>Fabaceae</taxon>
        <taxon>Caesalpinioideae</taxon>
        <taxon>Cassia clade</taxon>
        <taxon>Senna</taxon>
    </lineage>
</organism>
<proteinExistence type="predicted"/>
<accession>A0A834U2E4</accession>
<dbReference type="Proteomes" id="UP000634136">
    <property type="component" value="Unassembled WGS sequence"/>
</dbReference>
<name>A0A834U2E4_9FABA</name>
<protein>
    <submittedName>
        <fullName evidence="1">Uncharacterized protein</fullName>
    </submittedName>
</protein>
<keyword evidence="2" id="KW-1185">Reference proteome</keyword>
<dbReference type="EMBL" id="JAAIUW010000006">
    <property type="protein sequence ID" value="KAF7828509.1"/>
    <property type="molecule type" value="Genomic_DNA"/>
</dbReference>
<sequence length="28" mass="3268">MASVRHLRRPSLAVEMRAHTCMHHDPDI</sequence>